<dbReference type="Proteomes" id="UP000000366">
    <property type="component" value="Plasmid RPME01"/>
</dbReference>
<keyword evidence="2" id="KW-1185">Reference proteome</keyword>
<evidence type="ECO:0000313" key="2">
    <source>
        <dbReference type="Proteomes" id="UP000000366"/>
    </source>
</evidence>
<evidence type="ECO:0000313" key="1">
    <source>
        <dbReference type="EMBL" id="ABM97312.1"/>
    </source>
</evidence>
<organism evidence="1 2">
    <name type="scientific">Methylibium petroleiphilum (strain ATCC BAA-1232 / LMG 22953 / PM1)</name>
    <dbReference type="NCBI Taxonomy" id="420662"/>
    <lineage>
        <taxon>Bacteria</taxon>
        <taxon>Pseudomonadati</taxon>
        <taxon>Pseudomonadota</taxon>
        <taxon>Betaproteobacteria</taxon>
        <taxon>Burkholderiales</taxon>
        <taxon>Sphaerotilaceae</taxon>
        <taxon>Methylibium</taxon>
    </lineage>
</organism>
<proteinExistence type="predicted"/>
<gene>
    <name evidence="1" type="ordered locus">Mpe_B0542</name>
</gene>
<dbReference type="KEGG" id="mpt:Mpe_B0542"/>
<dbReference type="AlphaFoldDB" id="A2SP23"/>
<geneLocation type="plasmid" evidence="1 2">
    <name>RPME01</name>
</geneLocation>
<accession>A2SP23</accession>
<reference evidence="1 2" key="1">
    <citation type="journal article" date="2007" name="J. Bacteriol.">
        <title>Whole-genome analysis of the methyl tert-butyl ether-degrading beta-proteobacterium Methylibium petroleiphilum PM1.</title>
        <authorList>
            <person name="Kane S.R."/>
            <person name="Chakicherla A.Y."/>
            <person name="Chain P.S.G."/>
            <person name="Schmidt R."/>
            <person name="Shin M.W."/>
            <person name="Legler T.C."/>
            <person name="Scow K.M."/>
            <person name="Larimer F.W."/>
            <person name="Lucas S.M."/>
            <person name="Richardson P.M."/>
            <person name="Hristova K.R."/>
        </authorList>
    </citation>
    <scope>NUCLEOTIDE SEQUENCE [LARGE SCALE GENOMIC DNA]</scope>
    <source>
        <strain evidence="2">ATCC BAA-1232 / LMG 22953 / PM1</strain>
        <plasmid evidence="1 2">RPME01</plasmid>
    </source>
</reference>
<keyword evidence="1" id="KW-0614">Plasmid</keyword>
<dbReference type="EMBL" id="CP000556">
    <property type="protein sequence ID" value="ABM97312.1"/>
    <property type="molecule type" value="Genomic_DNA"/>
</dbReference>
<name>A2SP23_METPP</name>
<protein>
    <submittedName>
        <fullName evidence="1">Uncharacterized protein</fullName>
    </submittedName>
</protein>
<sequence>MSGSSMLSRAEVRQLKSAVRREANPAAAERLLADSVRKGHDKLALHRYLALHRIDAARCAPYEDYCCQVAGRLPGESLRRVLRHAGWIG</sequence>
<dbReference type="HOGENOM" id="CLU_2451214_0_0_4"/>